<dbReference type="PANTHER" id="PTHR46862:SF3">
    <property type="entry name" value="OS07G0661900 PROTEIN"/>
    <property type="match status" value="1"/>
</dbReference>
<dbReference type="Proteomes" id="UP000290289">
    <property type="component" value="Chromosome 2"/>
</dbReference>
<dbReference type="InterPro" id="IPR011990">
    <property type="entry name" value="TPR-like_helical_dom_sf"/>
</dbReference>
<name>A0A498KMD0_MALDO</name>
<dbReference type="STRING" id="3750.A0A498KMD0"/>
<dbReference type="Gene3D" id="1.25.40.10">
    <property type="entry name" value="Tetratricopeptide repeat domain"/>
    <property type="match status" value="1"/>
</dbReference>
<comment type="caution">
    <text evidence="1">The sequence shown here is derived from an EMBL/GenBank/DDBJ whole genome shotgun (WGS) entry which is preliminary data.</text>
</comment>
<accession>A0A498KMD0</accession>
<sequence>MDLAWTYKRLGYSPYCQLILWWKLNFLHGIRAGCPTCEAKRPHTLHVTLLCCPHVRLQNSPHVNGCVEMSPILMGGGTLHGFIRGWVTPHIANWFYDVTLTFFIAFLSLRVDVENEVYKALLRAYSMVGDIEGAQMVFSAIHLAGISLDAKLCGLLINAYGVSGQNQKEHVAFENMRMASLKPTNKCVALVLAVYEKENKLQEALKFLIVWDYDFLESV</sequence>
<dbReference type="PANTHER" id="PTHR46862">
    <property type="entry name" value="OS07G0661900 PROTEIN"/>
    <property type="match status" value="1"/>
</dbReference>
<organism evidence="1 2">
    <name type="scientific">Malus domestica</name>
    <name type="common">Apple</name>
    <name type="synonym">Pyrus malus</name>
    <dbReference type="NCBI Taxonomy" id="3750"/>
    <lineage>
        <taxon>Eukaryota</taxon>
        <taxon>Viridiplantae</taxon>
        <taxon>Streptophyta</taxon>
        <taxon>Embryophyta</taxon>
        <taxon>Tracheophyta</taxon>
        <taxon>Spermatophyta</taxon>
        <taxon>Magnoliopsida</taxon>
        <taxon>eudicotyledons</taxon>
        <taxon>Gunneridae</taxon>
        <taxon>Pentapetalae</taxon>
        <taxon>rosids</taxon>
        <taxon>fabids</taxon>
        <taxon>Rosales</taxon>
        <taxon>Rosaceae</taxon>
        <taxon>Amygdaloideae</taxon>
        <taxon>Maleae</taxon>
        <taxon>Malus</taxon>
    </lineage>
</organism>
<evidence type="ECO:0000313" key="1">
    <source>
        <dbReference type="EMBL" id="RXI06905.1"/>
    </source>
</evidence>
<dbReference type="EMBL" id="RDQH01000328">
    <property type="protein sequence ID" value="RXI06905.1"/>
    <property type="molecule type" value="Genomic_DNA"/>
</dbReference>
<reference evidence="1 2" key="1">
    <citation type="submission" date="2018-10" db="EMBL/GenBank/DDBJ databases">
        <title>A high-quality apple genome assembly.</title>
        <authorList>
            <person name="Hu J."/>
        </authorList>
    </citation>
    <scope>NUCLEOTIDE SEQUENCE [LARGE SCALE GENOMIC DNA]</scope>
    <source>
        <strain evidence="2">cv. HFTH1</strain>
        <tissue evidence="1">Young leaf</tissue>
    </source>
</reference>
<proteinExistence type="predicted"/>
<protein>
    <submittedName>
        <fullName evidence="1">Uncharacterized protein</fullName>
    </submittedName>
</protein>
<evidence type="ECO:0000313" key="2">
    <source>
        <dbReference type="Proteomes" id="UP000290289"/>
    </source>
</evidence>
<keyword evidence="2" id="KW-1185">Reference proteome</keyword>
<dbReference type="AlphaFoldDB" id="A0A498KMD0"/>
<gene>
    <name evidence="1" type="ORF">DVH24_026041</name>
</gene>